<sequence length="244" mass="26937">MSADTRVGTEQTISPQDWCAFDEEAKRGWLLQHGAGTALSELGINSPYTVRNKYATGNSIHPVWRCRAGDDGSCSVSLLGSVPSFTKGGNEYLGATYLIGLEKPILVANTPSGSVQLQIPDSFEDNFVAFEKTATGILNFTMLEPYVSYLSVRRPLDKAMRFFSGTKAQYILFATQNGTIIVRDRGESAITPSMGRNPVRYGDKYITFEEYSAAMGEKGIYIPYISQLDDALRAWDTEKPARKK</sequence>
<evidence type="ECO:0000313" key="1">
    <source>
        <dbReference type="EMBL" id="PJE62566.1"/>
    </source>
</evidence>
<proteinExistence type="predicted"/>
<name>A0A2M8KRM9_9BACT</name>
<dbReference type="EMBL" id="PFED01000175">
    <property type="protein sequence ID" value="PJE62566.1"/>
    <property type="molecule type" value="Genomic_DNA"/>
</dbReference>
<accession>A0A2M8KRM9</accession>
<dbReference type="Proteomes" id="UP000229554">
    <property type="component" value="Unassembled WGS sequence"/>
</dbReference>
<evidence type="ECO:0000313" key="2">
    <source>
        <dbReference type="Proteomes" id="UP000229554"/>
    </source>
</evidence>
<gene>
    <name evidence="1" type="ORF">COU88_04290</name>
</gene>
<dbReference type="AlphaFoldDB" id="A0A2M8KRM9"/>
<reference evidence="2" key="1">
    <citation type="submission" date="2017-09" db="EMBL/GenBank/DDBJ databases">
        <title>Depth-based differentiation of microbial function through sediment-hosted aquifers and enrichment of novel symbionts in the deep terrestrial subsurface.</title>
        <authorList>
            <person name="Probst A.J."/>
            <person name="Ladd B."/>
            <person name="Jarett J.K."/>
            <person name="Geller-Mcgrath D.E."/>
            <person name="Sieber C.M.K."/>
            <person name="Emerson J.B."/>
            <person name="Anantharaman K."/>
            <person name="Thomas B.C."/>
            <person name="Malmstrom R."/>
            <person name="Stieglmeier M."/>
            <person name="Klingl A."/>
            <person name="Woyke T."/>
            <person name="Ryan C.M."/>
            <person name="Banfield J.F."/>
        </authorList>
    </citation>
    <scope>NUCLEOTIDE SEQUENCE [LARGE SCALE GENOMIC DNA]</scope>
</reference>
<protein>
    <submittedName>
        <fullName evidence="1">Uncharacterized protein</fullName>
    </submittedName>
</protein>
<organism evidence="1 2">
    <name type="scientific">Candidatus Roizmanbacteria bacterium CG10_big_fil_rev_8_21_14_0_10_39_6</name>
    <dbReference type="NCBI Taxonomy" id="1974853"/>
    <lineage>
        <taxon>Bacteria</taxon>
        <taxon>Candidatus Roizmaniibacteriota</taxon>
    </lineage>
</organism>
<comment type="caution">
    <text evidence="1">The sequence shown here is derived from an EMBL/GenBank/DDBJ whole genome shotgun (WGS) entry which is preliminary data.</text>
</comment>